<dbReference type="AlphaFoldDB" id="A0A7J6P3N6"/>
<dbReference type="Proteomes" id="UP000541610">
    <property type="component" value="Unassembled WGS sequence"/>
</dbReference>
<dbReference type="OrthoDB" id="242257at2759"/>
<gene>
    <name evidence="1" type="ORF">FOZ60_001013</name>
</gene>
<evidence type="ECO:0000313" key="1">
    <source>
        <dbReference type="EMBL" id="KAF4689911.1"/>
    </source>
</evidence>
<accession>A0A7J6P3N6</accession>
<evidence type="ECO:0000313" key="2">
    <source>
        <dbReference type="Proteomes" id="UP000541610"/>
    </source>
</evidence>
<sequence length="130" mass="14276">MTTAVAVPAVKSSRKVVSRAAERYLSRKQGTAAPVSLALERGLNDGYLQTKFDIWKVGVKLQDDGGVIYQLKNGEKVPLTEVDSEGNATDRPLKTLAKPMCNYFSTGVESRLGLGFDRNRKKSQFANKLL</sequence>
<dbReference type="EMBL" id="JABANP010000112">
    <property type="protein sequence ID" value="KAF4689911.1"/>
    <property type="molecule type" value="Genomic_DNA"/>
</dbReference>
<organism evidence="1 2">
    <name type="scientific">Perkinsus olseni</name>
    <name type="common">Perkinsus atlanticus</name>
    <dbReference type="NCBI Taxonomy" id="32597"/>
    <lineage>
        <taxon>Eukaryota</taxon>
        <taxon>Sar</taxon>
        <taxon>Alveolata</taxon>
        <taxon>Perkinsozoa</taxon>
        <taxon>Perkinsea</taxon>
        <taxon>Perkinsida</taxon>
        <taxon>Perkinsidae</taxon>
        <taxon>Perkinsus</taxon>
    </lineage>
</organism>
<protein>
    <submittedName>
        <fullName evidence="1">Uncharacterized protein</fullName>
    </submittedName>
</protein>
<proteinExistence type="predicted"/>
<comment type="caution">
    <text evidence="1">The sequence shown here is derived from an EMBL/GenBank/DDBJ whole genome shotgun (WGS) entry which is preliminary data.</text>
</comment>
<name>A0A7J6P3N6_PEROL</name>
<reference evidence="1 2" key="1">
    <citation type="submission" date="2020-04" db="EMBL/GenBank/DDBJ databases">
        <title>Perkinsus olseni comparative genomics.</title>
        <authorList>
            <person name="Bogema D.R."/>
        </authorList>
    </citation>
    <scope>NUCLEOTIDE SEQUENCE [LARGE SCALE GENOMIC DNA]</scope>
    <source>
        <strain evidence="1">00978-12</strain>
    </source>
</reference>